<dbReference type="PIRSF" id="PIRSF006806">
    <property type="entry name" value="FTHF_cligase"/>
    <property type="match status" value="1"/>
</dbReference>
<dbReference type="OrthoDB" id="9801938at2"/>
<dbReference type="RefSeq" id="WP_144067113.1">
    <property type="nucleotide sequence ID" value="NZ_CP041636.1"/>
</dbReference>
<comment type="catalytic activity">
    <reaction evidence="5">
        <text>(6S)-5-formyl-5,6,7,8-tetrahydrofolate + ATP = (6R)-5,10-methenyltetrahydrofolate + ADP + phosphate</text>
        <dbReference type="Rhea" id="RHEA:10488"/>
        <dbReference type="ChEBI" id="CHEBI:30616"/>
        <dbReference type="ChEBI" id="CHEBI:43474"/>
        <dbReference type="ChEBI" id="CHEBI:57455"/>
        <dbReference type="ChEBI" id="CHEBI:57457"/>
        <dbReference type="ChEBI" id="CHEBI:456216"/>
        <dbReference type="EC" id="6.3.3.2"/>
    </reaction>
</comment>
<comment type="similarity">
    <text evidence="1 5">Belongs to the 5-formyltetrahydrofolate cyclo-ligase family.</text>
</comment>
<dbReference type="EMBL" id="CP041636">
    <property type="protein sequence ID" value="QDO96132.1"/>
    <property type="molecule type" value="Genomic_DNA"/>
</dbReference>
<gene>
    <name evidence="6" type="ORF">FNB15_02030</name>
</gene>
<dbReference type="GO" id="GO:0005524">
    <property type="term" value="F:ATP binding"/>
    <property type="evidence" value="ECO:0007669"/>
    <property type="project" value="UniProtKB-KW"/>
</dbReference>
<comment type="cofactor">
    <cofactor evidence="5">
        <name>Mg(2+)</name>
        <dbReference type="ChEBI" id="CHEBI:18420"/>
    </cofactor>
</comment>
<evidence type="ECO:0000256" key="2">
    <source>
        <dbReference type="ARBA" id="ARBA00022741"/>
    </source>
</evidence>
<feature type="binding site" evidence="4">
    <location>
        <begin position="11"/>
        <end position="15"/>
    </location>
    <ligand>
        <name>ATP</name>
        <dbReference type="ChEBI" id="CHEBI:30616"/>
    </ligand>
</feature>
<keyword evidence="5" id="KW-0460">Magnesium</keyword>
<evidence type="ECO:0000313" key="7">
    <source>
        <dbReference type="Proteomes" id="UP000317496"/>
    </source>
</evidence>
<dbReference type="GO" id="GO:0030272">
    <property type="term" value="F:5-formyltetrahydrofolate cyclo-ligase activity"/>
    <property type="evidence" value="ECO:0007669"/>
    <property type="project" value="UniProtKB-EC"/>
</dbReference>
<dbReference type="PANTHER" id="PTHR23407">
    <property type="entry name" value="ATPASE INHIBITOR/5-FORMYLTETRAHYDROFOLATE CYCLO-LIGASE"/>
    <property type="match status" value="1"/>
</dbReference>
<keyword evidence="7" id="KW-1185">Reference proteome</keyword>
<dbReference type="PANTHER" id="PTHR23407:SF1">
    <property type="entry name" value="5-FORMYLTETRAHYDROFOLATE CYCLO-LIGASE"/>
    <property type="match status" value="1"/>
</dbReference>
<feature type="binding site" evidence="4">
    <location>
        <position position="66"/>
    </location>
    <ligand>
        <name>substrate</name>
    </ligand>
</feature>
<feature type="binding site" evidence="4">
    <location>
        <begin position="142"/>
        <end position="150"/>
    </location>
    <ligand>
        <name>ATP</name>
        <dbReference type="ChEBI" id="CHEBI:30616"/>
    </ligand>
</feature>
<evidence type="ECO:0000256" key="5">
    <source>
        <dbReference type="RuleBase" id="RU361279"/>
    </source>
</evidence>
<dbReference type="GO" id="GO:0035999">
    <property type="term" value="P:tetrahydrofolate interconversion"/>
    <property type="evidence" value="ECO:0007669"/>
    <property type="project" value="TreeGrafter"/>
</dbReference>
<dbReference type="InterPro" id="IPR002698">
    <property type="entry name" value="FTHF_cligase"/>
</dbReference>
<evidence type="ECO:0000256" key="4">
    <source>
        <dbReference type="PIRSR" id="PIRSR006806-1"/>
    </source>
</evidence>
<accession>A0A516GXB2</accession>
<organism evidence="6 7">
    <name type="scientific">Ferrovibrio terrae</name>
    <dbReference type="NCBI Taxonomy" id="2594003"/>
    <lineage>
        <taxon>Bacteria</taxon>
        <taxon>Pseudomonadati</taxon>
        <taxon>Pseudomonadota</taxon>
        <taxon>Alphaproteobacteria</taxon>
        <taxon>Rhodospirillales</taxon>
        <taxon>Rhodospirillaceae</taxon>
        <taxon>Ferrovibrio</taxon>
    </lineage>
</organism>
<evidence type="ECO:0000256" key="3">
    <source>
        <dbReference type="ARBA" id="ARBA00022840"/>
    </source>
</evidence>
<reference evidence="6 7" key="1">
    <citation type="submission" date="2019-07" db="EMBL/GenBank/DDBJ databases">
        <title>Genome sequencing for Ferrovibrio sp. K5.</title>
        <authorList>
            <person name="Park S.-J."/>
        </authorList>
    </citation>
    <scope>NUCLEOTIDE SEQUENCE [LARGE SCALE GENOMIC DNA]</scope>
    <source>
        <strain evidence="6 7">K5</strain>
    </source>
</reference>
<keyword evidence="3 4" id="KW-0067">ATP-binding</keyword>
<dbReference type="InterPro" id="IPR024185">
    <property type="entry name" value="FTHF_cligase-like_sf"/>
</dbReference>
<dbReference type="GO" id="GO:0009396">
    <property type="term" value="P:folic acid-containing compound biosynthetic process"/>
    <property type="evidence" value="ECO:0007669"/>
    <property type="project" value="TreeGrafter"/>
</dbReference>
<dbReference type="AlphaFoldDB" id="A0A516GXB2"/>
<dbReference type="NCBIfam" id="TIGR02727">
    <property type="entry name" value="MTHFS_bact"/>
    <property type="match status" value="1"/>
</dbReference>
<dbReference type="InterPro" id="IPR037171">
    <property type="entry name" value="NagB/RpiA_transferase-like"/>
</dbReference>
<protein>
    <recommendedName>
        <fullName evidence="5">5-formyltetrahydrofolate cyclo-ligase</fullName>
        <ecNumber evidence="5">6.3.3.2</ecNumber>
    </recommendedName>
</protein>
<keyword evidence="6" id="KW-0436">Ligase</keyword>
<evidence type="ECO:0000313" key="6">
    <source>
        <dbReference type="EMBL" id="QDO96132.1"/>
    </source>
</evidence>
<dbReference type="EC" id="6.3.3.2" evidence="5"/>
<dbReference type="SUPFAM" id="SSF100950">
    <property type="entry name" value="NagB/RpiA/CoA transferase-like"/>
    <property type="match status" value="1"/>
</dbReference>
<keyword evidence="2 4" id="KW-0547">Nucleotide-binding</keyword>
<dbReference type="Pfam" id="PF01812">
    <property type="entry name" value="5-FTHF_cyc-lig"/>
    <property type="match status" value="1"/>
</dbReference>
<dbReference type="Proteomes" id="UP000317496">
    <property type="component" value="Chromosome"/>
</dbReference>
<dbReference type="KEGG" id="fer:FNB15_02030"/>
<evidence type="ECO:0000256" key="1">
    <source>
        <dbReference type="ARBA" id="ARBA00010638"/>
    </source>
</evidence>
<keyword evidence="5" id="KW-0479">Metal-binding</keyword>
<name>A0A516GXB2_9PROT</name>
<proteinExistence type="inferred from homology"/>
<dbReference type="Gene3D" id="3.40.50.10420">
    <property type="entry name" value="NagB/RpiA/CoA transferase-like"/>
    <property type="match status" value="1"/>
</dbReference>
<dbReference type="GO" id="GO:0046872">
    <property type="term" value="F:metal ion binding"/>
    <property type="evidence" value="ECO:0007669"/>
    <property type="project" value="UniProtKB-KW"/>
</dbReference>
<sequence length="207" mass="22146">MTGDPDLDRRKASLRAKLKARRAEAAQANDGANGAAIATLAADRFMAAIPVAVGQIVSGYWPMDDELDPRPLLMQLQRKGAMIVLPAVQQGTRLLQFRLCDDLADLPPAGAYGIPAPAATATALVPDILLVPLVGFDREGFRLGMGGGYYDATLQGLRAVVDKKILAVGYAFAVQQVAELPHAAHDERLDWAVTERGAVRFASERQS</sequence>